<dbReference type="InterPro" id="IPR020904">
    <property type="entry name" value="Sc_DH/Rdtase_CS"/>
</dbReference>
<dbReference type="GO" id="GO:0008270">
    <property type="term" value="F:zinc ion binding"/>
    <property type="evidence" value="ECO:0007669"/>
    <property type="project" value="InterPro"/>
</dbReference>
<dbReference type="PRINTS" id="PR00080">
    <property type="entry name" value="SDRFAMILY"/>
</dbReference>
<proteinExistence type="predicted"/>
<dbReference type="GO" id="GO:0003677">
    <property type="term" value="F:DNA binding"/>
    <property type="evidence" value="ECO:0007669"/>
    <property type="project" value="UniProtKB-KW"/>
</dbReference>
<keyword evidence="1" id="KW-0862">Zinc</keyword>
<dbReference type="SUPFAM" id="SSF51735">
    <property type="entry name" value="NAD(P)-binding Rossmann-fold domains"/>
    <property type="match status" value="1"/>
</dbReference>
<evidence type="ECO:0000313" key="9">
    <source>
        <dbReference type="EMBL" id="KKK13188.1"/>
    </source>
</evidence>
<dbReference type="InterPro" id="IPR002347">
    <property type="entry name" value="SDR_fam"/>
</dbReference>
<comment type="caution">
    <text evidence="9">The sequence shown here is derived from an EMBL/GenBank/DDBJ whole genome shotgun (WGS) entry which is preliminary data.</text>
</comment>
<dbReference type="OrthoDB" id="435881at2759"/>
<keyword evidence="6" id="KW-0539">Nucleus</keyword>
<keyword evidence="3" id="KW-0805">Transcription regulation</keyword>
<dbReference type="Pfam" id="PF13561">
    <property type="entry name" value="adh_short_C2"/>
    <property type="match status" value="1"/>
</dbReference>
<keyword evidence="2" id="KW-0521">NADP</keyword>
<dbReference type="PRINTS" id="PR00081">
    <property type="entry name" value="GDHRDH"/>
</dbReference>
<dbReference type="EMBL" id="JYKN01003283">
    <property type="protein sequence ID" value="KKK13188.1"/>
    <property type="molecule type" value="Genomic_DNA"/>
</dbReference>
<dbReference type="Gene3D" id="3.40.50.720">
    <property type="entry name" value="NAD(P)-binding Rossmann-like Domain"/>
    <property type="match status" value="1"/>
</dbReference>
<feature type="non-terminal residue" evidence="9">
    <location>
        <position position="1"/>
    </location>
</feature>
<protein>
    <recommendedName>
        <fullName evidence="8">Xylanolytic transcriptional activator regulatory domain-containing protein</fullName>
    </recommendedName>
</protein>
<evidence type="ECO:0000313" key="10">
    <source>
        <dbReference type="Proteomes" id="UP000034947"/>
    </source>
</evidence>
<evidence type="ECO:0000256" key="2">
    <source>
        <dbReference type="ARBA" id="ARBA00022857"/>
    </source>
</evidence>
<evidence type="ECO:0000256" key="1">
    <source>
        <dbReference type="ARBA" id="ARBA00022833"/>
    </source>
</evidence>
<evidence type="ECO:0000256" key="7">
    <source>
        <dbReference type="SAM" id="MobiDB-lite"/>
    </source>
</evidence>
<evidence type="ECO:0000256" key="3">
    <source>
        <dbReference type="ARBA" id="ARBA00023015"/>
    </source>
</evidence>
<feature type="region of interest" description="Disordered" evidence="7">
    <location>
        <begin position="314"/>
        <end position="337"/>
    </location>
</feature>
<accession>A0A0F8U0X1</accession>
<gene>
    <name evidence="9" type="ORF">AOCH_002048</name>
</gene>
<keyword evidence="10" id="KW-1185">Reference proteome</keyword>
<dbReference type="PANTHER" id="PTHR47663:SF2">
    <property type="entry name" value="ARABINOLYTIC TRANSCRIPTIONAL ACTIVATOR ARAR-RELATED"/>
    <property type="match status" value="1"/>
</dbReference>
<dbReference type="InterPro" id="IPR007219">
    <property type="entry name" value="XnlR_reg_dom"/>
</dbReference>
<dbReference type="GO" id="GO:0044550">
    <property type="term" value="P:secondary metabolite biosynthetic process"/>
    <property type="evidence" value="ECO:0007669"/>
    <property type="project" value="UniProtKB-ARBA"/>
</dbReference>
<dbReference type="Proteomes" id="UP000034947">
    <property type="component" value="Unassembled WGS sequence"/>
</dbReference>
<dbReference type="PROSITE" id="PS00061">
    <property type="entry name" value="ADH_SHORT"/>
    <property type="match status" value="1"/>
</dbReference>
<dbReference type="PANTHER" id="PTHR47663">
    <property type="entry name" value="XYLANOLYTIC TRANSCRIPTIONAL ACTIVATOR XLNR-RELATED"/>
    <property type="match status" value="1"/>
</dbReference>
<keyword evidence="4" id="KW-0238">DNA-binding</keyword>
<dbReference type="VEuPathDB" id="FungiDB:P175DRAFT_0492558"/>
<evidence type="ECO:0000259" key="8">
    <source>
        <dbReference type="SMART" id="SM00906"/>
    </source>
</evidence>
<evidence type="ECO:0000256" key="6">
    <source>
        <dbReference type="ARBA" id="ARBA00023242"/>
    </source>
</evidence>
<reference evidence="9 10" key="1">
    <citation type="submission" date="2015-02" db="EMBL/GenBank/DDBJ databases">
        <title>Draft Genome Sequences of Two Closely-Related Aflatoxigenic Aspergillus Species Obtained from the Cote d'Ivoire.</title>
        <authorList>
            <person name="Moore G.G."/>
            <person name="Beltz S.B."/>
            <person name="Mack B.M."/>
        </authorList>
    </citation>
    <scope>NUCLEOTIDE SEQUENCE [LARGE SCALE GENOMIC DNA]</scope>
    <source>
        <strain evidence="9 10">SRRC1432</strain>
    </source>
</reference>
<dbReference type="InterPro" id="IPR036291">
    <property type="entry name" value="NAD(P)-bd_dom_sf"/>
</dbReference>
<evidence type="ECO:0000256" key="5">
    <source>
        <dbReference type="ARBA" id="ARBA00023163"/>
    </source>
</evidence>
<dbReference type="InterPro" id="IPR051439">
    <property type="entry name" value="XlnR/Xlr1"/>
</dbReference>
<organism evidence="9 10">
    <name type="scientific">Aspergillus ochraceoroseus</name>
    <dbReference type="NCBI Taxonomy" id="138278"/>
    <lineage>
        <taxon>Eukaryota</taxon>
        <taxon>Fungi</taxon>
        <taxon>Dikarya</taxon>
        <taxon>Ascomycota</taxon>
        <taxon>Pezizomycotina</taxon>
        <taxon>Eurotiomycetes</taxon>
        <taxon>Eurotiomycetidae</taxon>
        <taxon>Eurotiales</taxon>
        <taxon>Aspergillaceae</taxon>
        <taxon>Aspergillus</taxon>
        <taxon>Aspergillus subgen. Nidulantes</taxon>
    </lineage>
</organism>
<dbReference type="CDD" id="cd05233">
    <property type="entry name" value="SDR_c"/>
    <property type="match status" value="1"/>
</dbReference>
<dbReference type="CDD" id="cd12148">
    <property type="entry name" value="fungal_TF_MHR"/>
    <property type="match status" value="1"/>
</dbReference>
<dbReference type="Pfam" id="PF04082">
    <property type="entry name" value="Fungal_trans"/>
    <property type="match status" value="1"/>
</dbReference>
<sequence length="955" mass="106466">VAFNYVSPSSKAAADALVDEIRRYNEAIAIQADITDMSAPNAIVQATLAAFKTDKIDILVNNAGAGDNRPLEEVTLDIYNQLMDVNVRAVIFMTQAVLPVISRGGRIINLSSISARGGYPTQSVYAASKAAVEGLTRVWATELGHKYGVTVNAVNPGPVDTDMYQAAGPVHLARMEEENKKVPAGQRCGTVEDIGDIVAFLAEERSRWITGDVSGKLAAVSLVTLAIPSIYDVTVYFRVRDVCARRSRANVHPTASQKREDTKTEIIGPRFLPVDCSPEWPPSTDDVMLVERETCEKQHLPMTTSRQSRMQRFRSNARRTKDLPQCPGVNSDTTNLINDTPLPEIETILDSNRYDVLTPSSTLTPVASGKAAQGATSTLKYPVLQPIIRFLEETVSQSLAFDLIDIYFTSAFSTHMHPACHHIHCFVLRKASFITQKWFRPTSPALLASMLWVAALDDRVLALISRRQRKNVCEFLSSLTVQLLKPLTHTTHKRLNSTNQLSQHSFAICGGDWDPERPVGSLDDVITYIHIASIVSASEQKATSMRWWYAAFTLARELKLNREVEAIPTPESRRDYDPSSGCTFDYSGSPRQILDCVCVIESQGPSIMITEEQREERRRVWWLLYIMDRHLALCYHRPLVLLDAESKDLLLPTDEEAWQAGNIHSNSPKIDGPHCLGLGNASKRRVFLDFTCHDHSIFGFFLPLMAIMGQLIDLNRAQNHPTLGATPLKQMIWEAHAYEIHRQIDDYMASLDAFACKDFGPQDLGTPSSPKHGQLAINPASSQAHLWLTQTVVSYASYFVHVLHILLNGKWDLISLIEDKDFWTSSPNFASTISHTLNAAESVNQILRFDPDVSFLTDFFGVQLLQGSFPLLLLVERLQQDAGESTLNACEVILRATESCIVTLGTEYQRNFRQVMRSAVAQARGRPVNSHEIRRRHQAILGLYRWTGTGTGLAL</sequence>
<dbReference type="SMART" id="SM00906">
    <property type="entry name" value="Fungal_trans"/>
    <property type="match status" value="1"/>
</dbReference>
<dbReference type="VEuPathDB" id="FungiDB:P175DRAFT_0515976"/>
<feature type="domain" description="Xylanolytic transcriptional activator regulatory" evidence="8">
    <location>
        <begin position="544"/>
        <end position="658"/>
    </location>
</feature>
<dbReference type="AlphaFoldDB" id="A0A0F8U0X1"/>
<name>A0A0F8U0X1_9EURO</name>
<feature type="compositionally biased region" description="Polar residues" evidence="7">
    <location>
        <begin position="328"/>
        <end position="337"/>
    </location>
</feature>
<dbReference type="GO" id="GO:0006351">
    <property type="term" value="P:DNA-templated transcription"/>
    <property type="evidence" value="ECO:0007669"/>
    <property type="project" value="InterPro"/>
</dbReference>
<keyword evidence="5" id="KW-0804">Transcription</keyword>
<evidence type="ECO:0000256" key="4">
    <source>
        <dbReference type="ARBA" id="ARBA00023125"/>
    </source>
</evidence>